<dbReference type="GeneID" id="20091851"/>
<feature type="non-terminal residue" evidence="1">
    <location>
        <position position="1"/>
    </location>
</feature>
<accession>A0A024T8X6</accession>
<name>A0A024T8X6_9STRA</name>
<proteinExistence type="predicted"/>
<dbReference type="RefSeq" id="XP_008880953.1">
    <property type="nucleotide sequence ID" value="XM_008882731.1"/>
</dbReference>
<reference evidence="1" key="1">
    <citation type="submission" date="2013-12" db="EMBL/GenBank/DDBJ databases">
        <title>The Genome Sequence of Aphanomyces invadans NJM9701.</title>
        <authorList>
            <consortium name="The Broad Institute Genomics Platform"/>
            <person name="Russ C."/>
            <person name="Tyler B."/>
            <person name="van West P."/>
            <person name="Dieguez-Uribeondo J."/>
            <person name="Young S.K."/>
            <person name="Zeng Q."/>
            <person name="Gargeya S."/>
            <person name="Fitzgerald M."/>
            <person name="Abouelleil A."/>
            <person name="Alvarado L."/>
            <person name="Chapman S.B."/>
            <person name="Gainer-Dewar J."/>
            <person name="Goldberg J."/>
            <person name="Griggs A."/>
            <person name="Gujja S."/>
            <person name="Hansen M."/>
            <person name="Howarth C."/>
            <person name="Imamovic A."/>
            <person name="Ireland A."/>
            <person name="Larimer J."/>
            <person name="McCowan C."/>
            <person name="Murphy C."/>
            <person name="Pearson M."/>
            <person name="Poon T.W."/>
            <person name="Priest M."/>
            <person name="Roberts A."/>
            <person name="Saif S."/>
            <person name="Shea T."/>
            <person name="Sykes S."/>
            <person name="Wortman J."/>
            <person name="Nusbaum C."/>
            <person name="Birren B."/>
        </authorList>
    </citation>
    <scope>NUCLEOTIDE SEQUENCE [LARGE SCALE GENOMIC DNA]</scope>
    <source>
        <strain evidence="1">NJM9701</strain>
    </source>
</reference>
<dbReference type="VEuPathDB" id="FungiDB:H310_14801"/>
<gene>
    <name evidence="1" type="ORF">H310_14801</name>
</gene>
<evidence type="ECO:0000313" key="1">
    <source>
        <dbReference type="EMBL" id="ETV90414.1"/>
    </source>
</evidence>
<dbReference type="EMBL" id="KI914041">
    <property type="protein sequence ID" value="ETV90414.1"/>
    <property type="molecule type" value="Genomic_DNA"/>
</dbReference>
<dbReference type="eggNOG" id="ENOG502RINS">
    <property type="taxonomic scope" value="Eukaryota"/>
</dbReference>
<dbReference type="AlphaFoldDB" id="A0A024T8X6"/>
<protein>
    <submittedName>
        <fullName evidence="1">Uncharacterized protein</fullName>
    </submittedName>
</protein>
<sequence length="638" mass="71726">MNEVLALFSLGCELSNLKQEKEALRCFLAIRMPSSPATLSVGQFEIVDMYIAELYLTLAMEGEQNHAKTYRLPDAARILQRVPHQQRGSTSLPFPRHEWGVRRHRCEWMLKCLADPFAHRTHVELLCQGIRMCEQAHDLATWLTWYRCALRQQLNQIHVMCCLSRSSSPTSIPSTFRDCAMLAYDTLAPTTSSDSFKLWLLEVLCHSLLEQSVISTDDSSKLFSFCDTFSTQHPSRPDLRMYFLVLHILLLFRTGDVIRARPLADELLALSQVTTHPHLMPPSWRQLPALLHLQVHSYYNPTASMTLSSALLSSLQTEPRDAPPFLWFDAHLTICHLLEAQSRFGELATLASELVHVVELPSVAESARSSSMCTAVHILLAKYAHGLNCMDDAINHVNAAFALILANTPQWPQLSDANLAHMMGLLDVSTALSCFPLPKTDPGGAVPSVHPYFPDENLLEFAAGVLRDVNLRAVIYNGPSKEIRAKYDLYLCKWLWGTQCLGQVGTYPDMDTLRSYMLSMLQDCLELATTSINCSNISAEIMVLFGPKLVEYGRLQDGDKTLTNALKIAIHTKNLKLQVQIMIEVHALCGRKDQFKSQSVVAEKFAKKLESLGRKVDRALENHAVHAHLLAWKVHETT</sequence>
<dbReference type="OrthoDB" id="58713at2759"/>
<organism evidence="1">
    <name type="scientific">Aphanomyces invadans</name>
    <dbReference type="NCBI Taxonomy" id="157072"/>
    <lineage>
        <taxon>Eukaryota</taxon>
        <taxon>Sar</taxon>
        <taxon>Stramenopiles</taxon>
        <taxon>Oomycota</taxon>
        <taxon>Saprolegniomycetes</taxon>
        <taxon>Saprolegniales</taxon>
        <taxon>Verrucalvaceae</taxon>
        <taxon>Aphanomyces</taxon>
    </lineage>
</organism>